<evidence type="ECO:0000313" key="5">
    <source>
        <dbReference type="Proteomes" id="UP001167864"/>
    </source>
</evidence>
<dbReference type="Proteomes" id="UP000040578">
    <property type="component" value="Unassembled WGS sequence"/>
</dbReference>
<evidence type="ECO:0000313" key="3">
    <source>
        <dbReference type="EMBL" id="MDN0088287.1"/>
    </source>
</evidence>
<dbReference type="PANTHER" id="PTHR32305:SF15">
    <property type="entry name" value="PROTEIN RHSA-RELATED"/>
    <property type="match status" value="1"/>
</dbReference>
<accession>A0AAW7K6J1</accession>
<feature type="domain" description="Cytotoxic necrotizing factor Rho-activating" evidence="1">
    <location>
        <begin position="754"/>
        <end position="895"/>
    </location>
</feature>
<keyword evidence="4" id="KW-1185">Reference proteome</keyword>
<dbReference type="EMBL" id="CPYD01000004">
    <property type="protein sequence ID" value="CNE38203.1"/>
    <property type="molecule type" value="Genomic_DNA"/>
</dbReference>
<reference evidence="3" key="2">
    <citation type="submission" date="2023-06" db="EMBL/GenBank/DDBJ databases">
        <authorList>
            <person name="Polev D.E."/>
            <person name="Saitova A.T."/>
            <person name="Bogumilchik E.A."/>
            <person name="Kokorina G.I."/>
            <person name="Voskresenskaia E.A."/>
        </authorList>
    </citation>
    <scope>NUCLEOTIDE SEQUENCE</scope>
    <source>
        <strain evidence="3">2145 StPb PI</strain>
    </source>
</reference>
<reference evidence="2 4" key="1">
    <citation type="submission" date="2015-03" db="EMBL/GenBank/DDBJ databases">
        <authorList>
            <consortium name="Pathogen Informatics"/>
            <person name="Murphy D."/>
        </authorList>
    </citation>
    <scope>NUCLEOTIDE SEQUENCE [LARGE SCALE GENOMIC DNA]</scope>
    <source>
        <strain evidence="2">Type strain: CIP110231</strain>
        <strain evidence="4">type strain: CIP110231</strain>
    </source>
</reference>
<dbReference type="PANTHER" id="PTHR32305">
    <property type="match status" value="1"/>
</dbReference>
<evidence type="ECO:0000313" key="4">
    <source>
        <dbReference type="Proteomes" id="UP000040578"/>
    </source>
</evidence>
<dbReference type="InterPro" id="IPR037040">
    <property type="entry name" value="CNF_Rho-act_sf"/>
</dbReference>
<organism evidence="3 5">
    <name type="scientific">Yersinia nurmii</name>
    <dbReference type="NCBI Taxonomy" id="685706"/>
    <lineage>
        <taxon>Bacteria</taxon>
        <taxon>Pseudomonadati</taxon>
        <taxon>Pseudomonadota</taxon>
        <taxon>Gammaproteobacteria</taxon>
        <taxon>Enterobacterales</taxon>
        <taxon>Yersiniaceae</taxon>
        <taxon>Yersinia</taxon>
    </lineage>
</organism>
<proteinExistence type="predicted"/>
<dbReference type="InterPro" id="IPR008430">
    <property type="entry name" value="CNF_Rho-act"/>
</dbReference>
<dbReference type="InterPro" id="IPR022385">
    <property type="entry name" value="Rhs_assc_core"/>
</dbReference>
<evidence type="ECO:0000313" key="2">
    <source>
        <dbReference type="EMBL" id="CNE38203.1"/>
    </source>
</evidence>
<evidence type="ECO:0000259" key="1">
    <source>
        <dbReference type="Pfam" id="PF05785"/>
    </source>
</evidence>
<protein>
    <submittedName>
        <fullName evidence="3">Insecticidal toxin complex toxin subunit YenC1</fullName>
    </submittedName>
    <submittedName>
        <fullName evidence="2">Toxin protein</fullName>
    </submittedName>
</protein>
<dbReference type="Gene3D" id="2.180.10.10">
    <property type="entry name" value="RHS repeat-associated core"/>
    <property type="match status" value="1"/>
</dbReference>
<name>A0AAW7K6J1_9GAMM</name>
<dbReference type="Proteomes" id="UP001167864">
    <property type="component" value="Unassembled WGS sequence"/>
</dbReference>
<dbReference type="InterPro" id="IPR050708">
    <property type="entry name" value="T6SS_VgrG/RHS"/>
</dbReference>
<sequence>MNQSDSALHQGTPGVSVLDNRGHVIRELRYYRHPDTPQEIAERIAFHQFDRYGFISQSLDPRLAERRKMDSSVKPNLSYFTTLSGEVLRTDGVDAGTIFSLNDIAARPAISISATGVSHTWQYEGANRSGRVLSRSEREKDREERIIERFYWAGSDVSQKANNLAGQCLRHYNSAGLNQTLSIALTGTPLSASYQPMLESAEPDWQGTNESAWLDLLTSEIFTTYNRADANGETLVHTDAMGNTQRLAYDVAGFLKSSWLSLKGGQERIIVKSLTYSAAGQKLQEEHGNGVLTTYSYEAETQRLIGIRTERPAGHLSGAKVFQDLRYTYDPVGNVLRITNDAEATRFWRNQKVVPENTYIYDSLYQLVGACGREMANIPQQGSQLPTLSPIDDNAYTNYIRNYRYDSAGNLMQIRHTSAATNNSYTTNITVSKYSNRAVLSSLTDDADKVEGFFDAAGRQNQLLPGQTLSWNARGELAKVTPVARDGQESDSETYRYDANSQRVSKMAIQQSNNNTQTRRVLYLAGLERRTIHQGNTLFETLLVVKMGEAGRAQVQVMHWELGKPTEVANDELRYSYDNLIGSSGLEVDGTGQLISQEEYYPYGGTAVWMARSQREASDKAYGYSGKERDATGLYYYGFRYYQPWVGRWLSADPAGTIDGLNLFRMVRNNPIVLHDPDGLAPSLFERISSFRKKDTLTISSLKGTGPFYTRAESEIDIDFLFSRQDRDKDFPPQNHKGLSAEDRREVLEVSSGENITSANKSAKWYAGIHWETKPLKNNTDLVVLHNGVQGAAGININLNDIKPGRSVLVTAGTLTGCTMITGVKGNNFYALHAGTGTPSENWLTGEHGVTDNFRLLNKLIPDAGIALNPEAANDSLLTILDYFDKGTIAYNGKKGSEIHRDADNILNYRTEGYANTVGVSFSLLTKDKNGEVSASTLLELGELKPHKKHRTRGEFGMTELKYEARKNTAVKLR</sequence>
<dbReference type="SUPFAM" id="SSF64438">
    <property type="entry name" value="CNF1/YfiH-like putative cysteine hydrolases"/>
    <property type="match status" value="1"/>
</dbReference>
<dbReference type="CDD" id="cd16834">
    <property type="entry name" value="CNF1-like"/>
    <property type="match status" value="1"/>
</dbReference>
<dbReference type="AlphaFoldDB" id="A0AAW7K6J1"/>
<dbReference type="RefSeq" id="WP_053215264.1">
    <property type="nucleotide sequence ID" value="NZ_CPYD01000004.1"/>
</dbReference>
<dbReference type="InterPro" id="IPR011324">
    <property type="entry name" value="Cytotoxic_necrot_fac-like_cat"/>
</dbReference>
<dbReference type="EMBL" id="JAUEHU010000012">
    <property type="protein sequence ID" value="MDN0088287.1"/>
    <property type="molecule type" value="Genomic_DNA"/>
</dbReference>
<dbReference type="Pfam" id="PF18807">
    <property type="entry name" value="TTc_toxin_rep"/>
    <property type="match status" value="1"/>
</dbReference>
<dbReference type="Pfam" id="PF05785">
    <property type="entry name" value="CNF1"/>
    <property type="match status" value="1"/>
</dbReference>
<dbReference type="InterPro" id="IPR041508">
    <property type="entry name" value="TcC-like_repeat"/>
</dbReference>
<gene>
    <name evidence="3" type="primary">yenC1</name>
    <name evidence="2" type="synonym">wapA_2</name>
    <name evidence="2" type="ORF">ERS137967_01419</name>
    <name evidence="3" type="ORF">QVN42_12965</name>
</gene>
<dbReference type="Gene3D" id="3.60.100.10">
    <property type="entry name" value="Cytotoxic necrotizing factor, Rho-activating domain"/>
    <property type="match status" value="1"/>
</dbReference>
<dbReference type="NCBIfam" id="TIGR03696">
    <property type="entry name" value="Rhs_assc_core"/>
    <property type="match status" value="1"/>
</dbReference>
<comment type="caution">
    <text evidence="3">The sequence shown here is derived from an EMBL/GenBank/DDBJ whole genome shotgun (WGS) entry which is preliminary data.</text>
</comment>